<dbReference type="PROSITE" id="PS50011">
    <property type="entry name" value="PROTEIN_KINASE_DOM"/>
    <property type="match status" value="1"/>
</dbReference>
<keyword evidence="10" id="KW-1185">Reference proteome</keyword>
<name>A0A5C5XTN0_9BACT</name>
<evidence type="ECO:0000259" key="8">
    <source>
        <dbReference type="PROSITE" id="PS50011"/>
    </source>
</evidence>
<dbReference type="Pfam" id="PF00069">
    <property type="entry name" value="Pkinase"/>
    <property type="match status" value="1"/>
</dbReference>
<sequence length="514" mass="56632">MNCNPEILATLVLQSSEPGEEADAVAAHLEQCESCRDELVRLGGEKRDWTATQECLADCQPQADELDPSSVFQPTVDLSFLEPATHPEMLGRIGRYEIESLLGQGGMGVVFRAHDSDLQRAVAVKVLAPHWAMSAVARQRFAREAEAAASVAHENVIPIYNVDANAKLPYLVMRYVPGMTLQRWVHTHGPLSAGTILRVAGQLAEGLAAAHRRGLVHRDIKPGNVLVGENIERVWITDFGLARAADSVTLTQTGVIAGTPHYMSPEQARGQPIDHRSDLFSLGCVLYFLCTAKPPFEADNTLAVLHKIVTEDPPPLAPLRDDLPPRFVRLVQSLLQRTIDRRPQDCSAVINEIAKSQTEKQSPPARRSRVNTPRRRWMKLGVSAAALLLVAVWVNRLSVHYLTRNAPLPRPAYNAPPQGLPSRTTANVIAEAPSGKFSQAASKIAASINDPRLNQQYRDLEQRLKNADLLTASDGARLFSEHAWFTKESWDRDVSAIDHEITQLLGSEPTFYSP</sequence>
<dbReference type="InterPro" id="IPR000719">
    <property type="entry name" value="Prot_kinase_dom"/>
</dbReference>
<feature type="domain" description="Protein kinase" evidence="8">
    <location>
        <begin position="96"/>
        <end position="354"/>
    </location>
</feature>
<keyword evidence="5 9" id="KW-0418">Kinase</keyword>
<evidence type="ECO:0000256" key="6">
    <source>
        <dbReference type="ARBA" id="ARBA00022840"/>
    </source>
</evidence>
<keyword evidence="6 7" id="KW-0067">ATP-binding</keyword>
<dbReference type="InterPro" id="IPR008271">
    <property type="entry name" value="Ser/Thr_kinase_AS"/>
</dbReference>
<dbReference type="InterPro" id="IPR017441">
    <property type="entry name" value="Protein_kinase_ATP_BS"/>
</dbReference>
<dbReference type="PROSITE" id="PS00108">
    <property type="entry name" value="PROTEIN_KINASE_ST"/>
    <property type="match status" value="1"/>
</dbReference>
<keyword evidence="2" id="KW-0723">Serine/threonine-protein kinase</keyword>
<dbReference type="PANTHER" id="PTHR43289">
    <property type="entry name" value="MITOGEN-ACTIVATED PROTEIN KINASE KINASE KINASE 20-RELATED"/>
    <property type="match status" value="1"/>
</dbReference>
<feature type="binding site" evidence="7">
    <location>
        <position position="125"/>
    </location>
    <ligand>
        <name>ATP</name>
        <dbReference type="ChEBI" id="CHEBI:30616"/>
    </ligand>
</feature>
<dbReference type="EC" id="2.7.11.1" evidence="1"/>
<keyword evidence="3 9" id="KW-0808">Transferase</keyword>
<dbReference type="FunFam" id="1.10.510.10:FF:000021">
    <property type="entry name" value="Serine/threonine protein kinase"/>
    <property type="match status" value="1"/>
</dbReference>
<evidence type="ECO:0000313" key="9">
    <source>
        <dbReference type="EMBL" id="TWT66567.1"/>
    </source>
</evidence>
<dbReference type="InterPro" id="IPR011009">
    <property type="entry name" value="Kinase-like_dom_sf"/>
</dbReference>
<dbReference type="Proteomes" id="UP000318053">
    <property type="component" value="Unassembled WGS sequence"/>
</dbReference>
<evidence type="ECO:0000256" key="1">
    <source>
        <dbReference type="ARBA" id="ARBA00012513"/>
    </source>
</evidence>
<comment type="caution">
    <text evidence="9">The sequence shown here is derived from an EMBL/GenBank/DDBJ whole genome shotgun (WGS) entry which is preliminary data.</text>
</comment>
<dbReference type="RefSeq" id="WP_146391646.1">
    <property type="nucleotide sequence ID" value="NZ_SJPK01000005.1"/>
</dbReference>
<dbReference type="SUPFAM" id="SSF56112">
    <property type="entry name" value="Protein kinase-like (PK-like)"/>
    <property type="match status" value="1"/>
</dbReference>
<organism evidence="9 10">
    <name type="scientific">Allorhodopirellula solitaria</name>
    <dbReference type="NCBI Taxonomy" id="2527987"/>
    <lineage>
        <taxon>Bacteria</taxon>
        <taxon>Pseudomonadati</taxon>
        <taxon>Planctomycetota</taxon>
        <taxon>Planctomycetia</taxon>
        <taxon>Pirellulales</taxon>
        <taxon>Pirellulaceae</taxon>
        <taxon>Allorhodopirellula</taxon>
    </lineage>
</organism>
<dbReference type="EMBL" id="SJPK01000005">
    <property type="protein sequence ID" value="TWT66567.1"/>
    <property type="molecule type" value="Genomic_DNA"/>
</dbReference>
<dbReference type="PANTHER" id="PTHR43289:SF6">
    <property type="entry name" value="SERINE_THREONINE-PROTEIN KINASE NEKL-3"/>
    <property type="match status" value="1"/>
</dbReference>
<reference evidence="9 10" key="1">
    <citation type="submission" date="2019-02" db="EMBL/GenBank/DDBJ databases">
        <title>Deep-cultivation of Planctomycetes and their phenomic and genomic characterization uncovers novel biology.</title>
        <authorList>
            <person name="Wiegand S."/>
            <person name="Jogler M."/>
            <person name="Boedeker C."/>
            <person name="Pinto D."/>
            <person name="Vollmers J."/>
            <person name="Rivas-Marin E."/>
            <person name="Kohn T."/>
            <person name="Peeters S.H."/>
            <person name="Heuer A."/>
            <person name="Rast P."/>
            <person name="Oberbeckmann S."/>
            <person name="Bunk B."/>
            <person name="Jeske O."/>
            <person name="Meyerdierks A."/>
            <person name="Storesund J.E."/>
            <person name="Kallscheuer N."/>
            <person name="Luecker S."/>
            <person name="Lage O.M."/>
            <person name="Pohl T."/>
            <person name="Merkel B.J."/>
            <person name="Hornburger P."/>
            <person name="Mueller R.-W."/>
            <person name="Bruemmer F."/>
            <person name="Labrenz M."/>
            <person name="Spormann A.M."/>
            <person name="Op Den Camp H."/>
            <person name="Overmann J."/>
            <person name="Amann R."/>
            <person name="Jetten M.S.M."/>
            <person name="Mascher T."/>
            <person name="Medema M.H."/>
            <person name="Devos D.P."/>
            <person name="Kaster A.-K."/>
            <person name="Ovreas L."/>
            <person name="Rohde M."/>
            <person name="Galperin M.Y."/>
            <person name="Jogler C."/>
        </authorList>
    </citation>
    <scope>NUCLEOTIDE SEQUENCE [LARGE SCALE GENOMIC DNA]</scope>
    <source>
        <strain evidence="9 10">CA85</strain>
    </source>
</reference>
<dbReference type="SMART" id="SM00220">
    <property type="entry name" value="S_TKc"/>
    <property type="match status" value="1"/>
</dbReference>
<dbReference type="PROSITE" id="PS00107">
    <property type="entry name" value="PROTEIN_KINASE_ATP"/>
    <property type="match status" value="1"/>
</dbReference>
<dbReference type="CDD" id="cd14014">
    <property type="entry name" value="STKc_PknB_like"/>
    <property type="match status" value="1"/>
</dbReference>
<evidence type="ECO:0000256" key="3">
    <source>
        <dbReference type="ARBA" id="ARBA00022679"/>
    </source>
</evidence>
<evidence type="ECO:0000256" key="7">
    <source>
        <dbReference type="PROSITE-ProRule" id="PRU10141"/>
    </source>
</evidence>
<gene>
    <name evidence="9" type="primary">pknB_10</name>
    <name evidence="9" type="ORF">CA85_26640</name>
</gene>
<evidence type="ECO:0000256" key="4">
    <source>
        <dbReference type="ARBA" id="ARBA00022741"/>
    </source>
</evidence>
<dbReference type="Gene3D" id="3.30.200.20">
    <property type="entry name" value="Phosphorylase Kinase, domain 1"/>
    <property type="match status" value="1"/>
</dbReference>
<dbReference type="Gene3D" id="1.10.510.10">
    <property type="entry name" value="Transferase(Phosphotransferase) domain 1"/>
    <property type="match status" value="1"/>
</dbReference>
<proteinExistence type="predicted"/>
<accession>A0A5C5XTN0</accession>
<protein>
    <recommendedName>
        <fullName evidence="1">non-specific serine/threonine protein kinase</fullName>
        <ecNumber evidence="1">2.7.11.1</ecNumber>
    </recommendedName>
</protein>
<evidence type="ECO:0000256" key="2">
    <source>
        <dbReference type="ARBA" id="ARBA00022527"/>
    </source>
</evidence>
<evidence type="ECO:0000256" key="5">
    <source>
        <dbReference type="ARBA" id="ARBA00022777"/>
    </source>
</evidence>
<dbReference type="GO" id="GO:0004674">
    <property type="term" value="F:protein serine/threonine kinase activity"/>
    <property type="evidence" value="ECO:0007669"/>
    <property type="project" value="UniProtKB-KW"/>
</dbReference>
<evidence type="ECO:0000313" key="10">
    <source>
        <dbReference type="Proteomes" id="UP000318053"/>
    </source>
</evidence>
<dbReference type="GO" id="GO:0005524">
    <property type="term" value="F:ATP binding"/>
    <property type="evidence" value="ECO:0007669"/>
    <property type="project" value="UniProtKB-UniRule"/>
</dbReference>
<dbReference type="OrthoDB" id="6111975at2"/>
<dbReference type="AlphaFoldDB" id="A0A5C5XTN0"/>
<keyword evidence="4 7" id="KW-0547">Nucleotide-binding</keyword>